<organism evidence="1 2">
    <name type="scientific">Pseudolactococcus reticulitermitis</name>
    <dbReference type="NCBI Taxonomy" id="2025039"/>
    <lineage>
        <taxon>Bacteria</taxon>
        <taxon>Bacillati</taxon>
        <taxon>Bacillota</taxon>
        <taxon>Bacilli</taxon>
        <taxon>Lactobacillales</taxon>
        <taxon>Streptococcaceae</taxon>
        <taxon>Pseudolactococcus</taxon>
    </lineage>
</organism>
<proteinExistence type="predicted"/>
<sequence>MILTLEAQENIEDIEGYINKHYSVPNTVQEFRNHLERAVDVISKNPKIGKLYDAVVRKWVQNYYQNR</sequence>
<keyword evidence="2" id="KW-1185">Reference proteome</keyword>
<dbReference type="AlphaFoldDB" id="A0A224X733"/>
<reference evidence="2" key="1">
    <citation type="submission" date="2017-08" db="EMBL/GenBank/DDBJ databases">
        <title>Draft genome sequence of Lactococcus sp. strain Rs-Y01, isolated from the gut of the lower termite Reticulitermes speratus.</title>
        <authorList>
            <person name="Ohkuma M."/>
            <person name="Yuki M."/>
        </authorList>
    </citation>
    <scope>NUCLEOTIDE SEQUENCE [LARGE SCALE GENOMIC DNA]</scope>
    <source>
        <strain evidence="2">Rs-Y01</strain>
    </source>
</reference>
<evidence type="ECO:0000313" key="1">
    <source>
        <dbReference type="EMBL" id="GAX48346.1"/>
    </source>
</evidence>
<evidence type="ECO:0008006" key="3">
    <source>
        <dbReference type="Google" id="ProtNLM"/>
    </source>
</evidence>
<dbReference type="Gene3D" id="3.30.2310.20">
    <property type="entry name" value="RelE-like"/>
    <property type="match status" value="1"/>
</dbReference>
<dbReference type="EMBL" id="BEDT01000006">
    <property type="protein sequence ID" value="GAX48346.1"/>
    <property type="molecule type" value="Genomic_DNA"/>
</dbReference>
<evidence type="ECO:0000313" key="2">
    <source>
        <dbReference type="Proteomes" id="UP000218689"/>
    </source>
</evidence>
<dbReference type="InterPro" id="IPR035093">
    <property type="entry name" value="RelE/ParE_toxin_dom_sf"/>
</dbReference>
<accession>A0A224X733</accession>
<name>A0A224X733_9LACT</name>
<comment type="caution">
    <text evidence="1">The sequence shown here is derived from an EMBL/GenBank/DDBJ whole genome shotgun (WGS) entry which is preliminary data.</text>
</comment>
<gene>
    <name evidence="1" type="ORF">RsY01_1967</name>
</gene>
<protein>
    <recommendedName>
        <fullName evidence="3">Type II toxin-antitoxin system RelE/ParE family toxin</fullName>
    </recommendedName>
</protein>
<dbReference type="Proteomes" id="UP000218689">
    <property type="component" value="Unassembled WGS sequence"/>
</dbReference>